<feature type="coiled-coil region" evidence="2">
    <location>
        <begin position="226"/>
        <end position="312"/>
    </location>
</feature>
<dbReference type="RefSeq" id="WP_184392913.1">
    <property type="nucleotide sequence ID" value="NZ_BAAAJD010000138.1"/>
</dbReference>
<dbReference type="AlphaFoldDB" id="A0A7W8QMN6"/>
<keyword evidence="3" id="KW-0472">Membrane</keyword>
<feature type="transmembrane region" description="Helical" evidence="3">
    <location>
        <begin position="6"/>
        <end position="30"/>
    </location>
</feature>
<dbReference type="PANTHER" id="PTHR13806">
    <property type="entry name" value="FLOTILLIN-RELATED"/>
    <property type="match status" value="1"/>
</dbReference>
<dbReference type="GO" id="GO:0012505">
    <property type="term" value="C:endomembrane system"/>
    <property type="evidence" value="ECO:0007669"/>
    <property type="project" value="UniProtKB-SubCell"/>
</dbReference>
<keyword evidence="3" id="KW-1133">Transmembrane helix</keyword>
<comment type="subcellular location">
    <subcellularLocation>
        <location evidence="1">Endomembrane system</location>
    </subcellularLocation>
</comment>
<dbReference type="SUPFAM" id="SSF117892">
    <property type="entry name" value="Band 7/SPFH domain"/>
    <property type="match status" value="1"/>
</dbReference>
<sequence>MEAIGIAGGVLIAALVVIAIVLPIILIRLFRKVKQGEALIISKVRDVDVTLTGAVVLPVLHKAELMDISQKSILLERSGRNALTCKDNILADIRIKFFIRVNPEKTDILRVAKNIGVENASSQEKLQDLFDAKFEEALKTVGKFFDFEDLYTQRKEFRDRIVEVIGNDLYGYVLEDAAIADLKQTPLEQHDPNNILDAEGITKITERTALQHRRTNELENERDKEIKRSDTETAETLAELERQEAEAKARAKREIETIQAREEAETQRVQAEEMLKARAAQLRTDEQLGVQRENQQREIAVAEKNRERVIAVESERIEKDRLLEVVARDREVQLSTIAKDKEVEAEKREVADVIRERVAVDKTVAEQEEAIKRLRAVEEAERERQAIIIKAEAEAQENLVKDIKAAEAAEEAAKHRAAEELTLAEARQQAADLDARSQIRLAEGKQAEAAAEGLAAVQVRESDAAALEKTGRAENTVAREKAAIEAEAIAAKLKAEAEGLNEKAGAMAALDQVSREHEEYRLRLEAEKEVRLAGIDVHRQVAEAQATVLATGLEKADINIVGGDGMFFDRMVNSIGLGKAVDGFVGNSEVAQNLAGPWLNGDSDFTADLSRLLGSVDTADLKNLTVSALLIKLIKGGSPESDKLQRLLDTARELGVADHSVAALTALDGAKR</sequence>
<evidence type="ECO:0000256" key="1">
    <source>
        <dbReference type="ARBA" id="ARBA00004308"/>
    </source>
</evidence>
<feature type="coiled-coil region" evidence="2">
    <location>
        <begin position="364"/>
        <end position="436"/>
    </location>
</feature>
<keyword evidence="3" id="KW-0812">Transmembrane</keyword>
<protein>
    <submittedName>
        <fullName evidence="4">Putative membrane protein YqiK</fullName>
    </submittedName>
</protein>
<feature type="coiled-coil region" evidence="2">
    <location>
        <begin position="483"/>
        <end position="530"/>
    </location>
</feature>
<organism evidence="4 5">
    <name type="scientific">Nocardiopsis composta</name>
    <dbReference type="NCBI Taxonomy" id="157465"/>
    <lineage>
        <taxon>Bacteria</taxon>
        <taxon>Bacillati</taxon>
        <taxon>Actinomycetota</taxon>
        <taxon>Actinomycetes</taxon>
        <taxon>Streptosporangiales</taxon>
        <taxon>Nocardiopsidaceae</taxon>
        <taxon>Nocardiopsis</taxon>
    </lineage>
</organism>
<gene>
    <name evidence="4" type="ORF">HDA36_003376</name>
</gene>
<keyword evidence="2" id="KW-0175">Coiled coil</keyword>
<comment type="caution">
    <text evidence="4">The sequence shown here is derived from an EMBL/GenBank/DDBJ whole genome shotgun (WGS) entry which is preliminary data.</text>
</comment>
<dbReference type="InterPro" id="IPR027705">
    <property type="entry name" value="Flotillin_fam"/>
</dbReference>
<accession>A0A7W8QMN6</accession>
<evidence type="ECO:0000256" key="2">
    <source>
        <dbReference type="SAM" id="Coils"/>
    </source>
</evidence>
<evidence type="ECO:0000313" key="4">
    <source>
        <dbReference type="EMBL" id="MBB5433292.1"/>
    </source>
</evidence>
<dbReference type="Proteomes" id="UP000572635">
    <property type="component" value="Unassembled WGS sequence"/>
</dbReference>
<reference evidence="4 5" key="1">
    <citation type="submission" date="2020-08" db="EMBL/GenBank/DDBJ databases">
        <title>Sequencing the genomes of 1000 actinobacteria strains.</title>
        <authorList>
            <person name="Klenk H.-P."/>
        </authorList>
    </citation>
    <scope>NUCLEOTIDE SEQUENCE [LARGE SCALE GENOMIC DNA]</scope>
    <source>
        <strain evidence="4 5">DSM 44551</strain>
    </source>
</reference>
<evidence type="ECO:0000256" key="3">
    <source>
        <dbReference type="SAM" id="Phobius"/>
    </source>
</evidence>
<evidence type="ECO:0000313" key="5">
    <source>
        <dbReference type="Proteomes" id="UP000572635"/>
    </source>
</evidence>
<proteinExistence type="predicted"/>
<name>A0A7W8QMN6_9ACTN</name>
<dbReference type="GO" id="GO:0005886">
    <property type="term" value="C:plasma membrane"/>
    <property type="evidence" value="ECO:0007669"/>
    <property type="project" value="TreeGrafter"/>
</dbReference>
<dbReference type="InterPro" id="IPR036013">
    <property type="entry name" value="Band_7/SPFH_dom_sf"/>
</dbReference>
<dbReference type="EMBL" id="JACHDB010000001">
    <property type="protein sequence ID" value="MBB5433292.1"/>
    <property type="molecule type" value="Genomic_DNA"/>
</dbReference>
<dbReference type="Gene3D" id="3.30.479.30">
    <property type="entry name" value="Band 7 domain"/>
    <property type="match status" value="1"/>
</dbReference>
<dbReference type="PANTHER" id="PTHR13806:SF31">
    <property type="entry name" value="FLOTILLIN-LIKE PROTEIN 1-RELATED"/>
    <property type="match status" value="1"/>
</dbReference>
<keyword evidence="5" id="KW-1185">Reference proteome</keyword>